<protein>
    <submittedName>
        <fullName evidence="1">Uncharacterized protein</fullName>
    </submittedName>
</protein>
<dbReference type="AlphaFoldDB" id="A0A830BNU1"/>
<gene>
    <name evidence="1" type="ORF">PHJA_001072400</name>
</gene>
<dbReference type="GO" id="GO:0009507">
    <property type="term" value="C:chloroplast"/>
    <property type="evidence" value="ECO:0007669"/>
    <property type="project" value="TreeGrafter"/>
</dbReference>
<dbReference type="EMBL" id="BMAC01000186">
    <property type="protein sequence ID" value="GFP89287.1"/>
    <property type="molecule type" value="Genomic_DNA"/>
</dbReference>
<name>A0A830BNU1_9LAMI</name>
<organism evidence="1 2">
    <name type="scientific">Phtheirospermum japonicum</name>
    <dbReference type="NCBI Taxonomy" id="374723"/>
    <lineage>
        <taxon>Eukaryota</taxon>
        <taxon>Viridiplantae</taxon>
        <taxon>Streptophyta</taxon>
        <taxon>Embryophyta</taxon>
        <taxon>Tracheophyta</taxon>
        <taxon>Spermatophyta</taxon>
        <taxon>Magnoliopsida</taxon>
        <taxon>eudicotyledons</taxon>
        <taxon>Gunneridae</taxon>
        <taxon>Pentapetalae</taxon>
        <taxon>asterids</taxon>
        <taxon>lamiids</taxon>
        <taxon>Lamiales</taxon>
        <taxon>Orobanchaceae</taxon>
        <taxon>Orobanchaceae incertae sedis</taxon>
        <taxon>Phtheirospermum</taxon>
    </lineage>
</organism>
<dbReference type="InterPro" id="IPR019275">
    <property type="entry name" value="DUF2301"/>
</dbReference>
<reference evidence="1" key="1">
    <citation type="submission" date="2020-07" db="EMBL/GenBank/DDBJ databases">
        <title>Ethylene signaling mediates host invasion by parasitic plants.</title>
        <authorList>
            <person name="Yoshida S."/>
        </authorList>
    </citation>
    <scope>NUCLEOTIDE SEQUENCE</scope>
    <source>
        <strain evidence="1">Okayama</strain>
    </source>
</reference>
<dbReference type="Proteomes" id="UP000653305">
    <property type="component" value="Unassembled WGS sequence"/>
</dbReference>
<evidence type="ECO:0000313" key="1">
    <source>
        <dbReference type="EMBL" id="GFP89287.1"/>
    </source>
</evidence>
<dbReference type="Pfam" id="PF10063">
    <property type="entry name" value="DUF2301"/>
    <property type="match status" value="1"/>
</dbReference>
<dbReference type="OrthoDB" id="2020161at2759"/>
<dbReference type="PANTHER" id="PTHR36716:SF2">
    <property type="entry name" value="F3H9.20 PROTEIN"/>
    <property type="match status" value="1"/>
</dbReference>
<dbReference type="PANTHER" id="PTHR36716">
    <property type="entry name" value="F3H9.20 PROTEIN"/>
    <property type="match status" value="1"/>
</dbReference>
<keyword evidence="2" id="KW-1185">Reference proteome</keyword>
<proteinExistence type="predicted"/>
<evidence type="ECO:0000313" key="2">
    <source>
        <dbReference type="Proteomes" id="UP000653305"/>
    </source>
</evidence>
<accession>A0A830BNU1</accession>
<sequence length="98" mass="11052">MPNLAWIPSRVASSRPQFEPATLHMKLFPSGLMDESTKLSLLGVWMALFVVFAGRKFTQPIKDDIGDKSVFIFNTLSEEEKAALIKKLEQQNCPQNLN</sequence>
<comment type="caution">
    <text evidence="1">The sequence shown here is derived from an EMBL/GenBank/DDBJ whole genome shotgun (WGS) entry which is preliminary data.</text>
</comment>